<dbReference type="Proteomes" id="UP001346149">
    <property type="component" value="Unassembled WGS sequence"/>
</dbReference>
<organism evidence="2 3">
    <name type="scientific">Trapa natans</name>
    <name type="common">Water chestnut</name>
    <dbReference type="NCBI Taxonomy" id="22666"/>
    <lineage>
        <taxon>Eukaryota</taxon>
        <taxon>Viridiplantae</taxon>
        <taxon>Streptophyta</taxon>
        <taxon>Embryophyta</taxon>
        <taxon>Tracheophyta</taxon>
        <taxon>Spermatophyta</taxon>
        <taxon>Magnoliopsida</taxon>
        <taxon>eudicotyledons</taxon>
        <taxon>Gunneridae</taxon>
        <taxon>Pentapetalae</taxon>
        <taxon>rosids</taxon>
        <taxon>malvids</taxon>
        <taxon>Myrtales</taxon>
        <taxon>Lythraceae</taxon>
        <taxon>Trapa</taxon>
    </lineage>
</organism>
<evidence type="ECO:0000313" key="3">
    <source>
        <dbReference type="Proteomes" id="UP001346149"/>
    </source>
</evidence>
<name>A0AAN7LXP0_TRANT</name>
<evidence type="ECO:0000256" key="1">
    <source>
        <dbReference type="SAM" id="MobiDB-lite"/>
    </source>
</evidence>
<keyword evidence="3" id="KW-1185">Reference proteome</keyword>
<dbReference type="PANTHER" id="PTHR34569">
    <property type="entry name" value="EXPRESSED PROTEIN"/>
    <property type="match status" value="1"/>
</dbReference>
<protein>
    <submittedName>
        <fullName evidence="2">Uncharacterized protein</fullName>
    </submittedName>
</protein>
<feature type="region of interest" description="Disordered" evidence="1">
    <location>
        <begin position="1"/>
        <end position="42"/>
    </location>
</feature>
<proteinExistence type="predicted"/>
<gene>
    <name evidence="2" type="ORF">SAY86_030279</name>
</gene>
<feature type="compositionally biased region" description="Low complexity" evidence="1">
    <location>
        <begin position="27"/>
        <end position="42"/>
    </location>
</feature>
<evidence type="ECO:0000313" key="2">
    <source>
        <dbReference type="EMBL" id="KAK4797953.1"/>
    </source>
</evidence>
<reference evidence="2 3" key="1">
    <citation type="journal article" date="2023" name="Hortic Res">
        <title>Pangenome of water caltrop reveals structural variations and asymmetric subgenome divergence after allopolyploidization.</title>
        <authorList>
            <person name="Zhang X."/>
            <person name="Chen Y."/>
            <person name="Wang L."/>
            <person name="Yuan Y."/>
            <person name="Fang M."/>
            <person name="Shi L."/>
            <person name="Lu R."/>
            <person name="Comes H.P."/>
            <person name="Ma Y."/>
            <person name="Chen Y."/>
            <person name="Huang G."/>
            <person name="Zhou Y."/>
            <person name="Zheng Z."/>
            <person name="Qiu Y."/>
        </authorList>
    </citation>
    <scope>NUCLEOTIDE SEQUENCE [LARGE SCALE GENOMIC DNA]</scope>
    <source>
        <strain evidence="2">F231</strain>
    </source>
</reference>
<dbReference type="PANTHER" id="PTHR34569:SF2">
    <property type="entry name" value="EXPRESSED PROTEIN"/>
    <property type="match status" value="1"/>
</dbReference>
<sequence length="191" mass="20389">MKRDATVTASDSPPFPPPETSLRRRSLTATTSSSVSTKLTVSLPNTSSNGSLFPLAGPSDQQQGFVFAEASLAASLPRDSPVSPLTYTSLRDLLPQFSSGTINSPNAASPVSSRSGYEISIRNRLVKQAAWAYLQPMSASSESSGSSSLQRFWLRLCSSVGSCLNFIGHDLLPSIANALYRILRSLLCSTR</sequence>
<dbReference type="EMBL" id="JAXQNO010000005">
    <property type="protein sequence ID" value="KAK4797953.1"/>
    <property type="molecule type" value="Genomic_DNA"/>
</dbReference>
<dbReference type="AlphaFoldDB" id="A0AAN7LXP0"/>
<comment type="caution">
    <text evidence="2">The sequence shown here is derived from an EMBL/GenBank/DDBJ whole genome shotgun (WGS) entry which is preliminary data.</text>
</comment>
<accession>A0AAN7LXP0</accession>